<gene>
    <name evidence="2" type="ORF">SMACR_09451</name>
</gene>
<proteinExistence type="predicted"/>
<evidence type="ECO:0000256" key="1">
    <source>
        <dbReference type="SAM" id="MobiDB-lite"/>
    </source>
</evidence>
<evidence type="ECO:0000313" key="3">
    <source>
        <dbReference type="Proteomes" id="UP000433876"/>
    </source>
</evidence>
<dbReference type="EMBL" id="NMPR01000238">
    <property type="protein sequence ID" value="KAA8624294.1"/>
    <property type="molecule type" value="Genomic_DNA"/>
</dbReference>
<protein>
    <submittedName>
        <fullName evidence="2">Uncharacterized protein</fullName>
    </submittedName>
</protein>
<feature type="region of interest" description="Disordered" evidence="1">
    <location>
        <begin position="20"/>
        <end position="87"/>
    </location>
</feature>
<accession>A0A8S8ZAR7</accession>
<name>A0A8S8ZAR7_SORMA</name>
<dbReference type="Proteomes" id="UP000433876">
    <property type="component" value="Unassembled WGS sequence"/>
</dbReference>
<dbReference type="VEuPathDB" id="FungiDB:SMAC_09451"/>
<reference evidence="2 3" key="1">
    <citation type="submission" date="2017-07" db="EMBL/GenBank/DDBJ databases">
        <title>Genome sequence of the Sordaria macrospora wild type strain R19027.</title>
        <authorList>
            <person name="Nowrousian M."/>
            <person name="Teichert I."/>
            <person name="Kueck U."/>
        </authorList>
    </citation>
    <scope>NUCLEOTIDE SEQUENCE [LARGE SCALE GENOMIC DNA]</scope>
    <source>
        <strain evidence="2 3">R19027</strain>
        <tissue evidence="2">Mycelium</tissue>
    </source>
</reference>
<sequence length="218" mass="23303">MDEDYYRYWYQVLAGQVPWPDPNHPDPANVGANVVPFPPEQHAPVENPQVEIPPIQNPSVENPPGQHAPEQAAAHNSPNPNGVPLAPPAPSAVINNIYNFNAPVQLGDQGLPRPMPLHFNIHGGGYVNGGNAHGGNVQHNQLSGGNHNDDLNCTNVQNNHLSSGKHQNNEFGGNNVGVDAVPAPNPALAPARVIKTGVYGVMRSLLLRSILEEEIGFV</sequence>
<organism evidence="2 3">
    <name type="scientific">Sordaria macrospora</name>
    <dbReference type="NCBI Taxonomy" id="5147"/>
    <lineage>
        <taxon>Eukaryota</taxon>
        <taxon>Fungi</taxon>
        <taxon>Dikarya</taxon>
        <taxon>Ascomycota</taxon>
        <taxon>Pezizomycotina</taxon>
        <taxon>Sordariomycetes</taxon>
        <taxon>Sordariomycetidae</taxon>
        <taxon>Sordariales</taxon>
        <taxon>Sordariaceae</taxon>
        <taxon>Sordaria</taxon>
    </lineage>
</organism>
<evidence type="ECO:0000313" key="2">
    <source>
        <dbReference type="EMBL" id="KAA8624294.1"/>
    </source>
</evidence>
<dbReference type="AlphaFoldDB" id="A0A8S8ZAR7"/>
<comment type="caution">
    <text evidence="2">The sequence shown here is derived from an EMBL/GenBank/DDBJ whole genome shotgun (WGS) entry which is preliminary data.</text>
</comment>